<dbReference type="CDD" id="cd03808">
    <property type="entry name" value="GT4_CapM-like"/>
    <property type="match status" value="1"/>
</dbReference>
<dbReference type="SUPFAM" id="SSF53756">
    <property type="entry name" value="UDP-Glycosyltransferase/glycogen phosphorylase"/>
    <property type="match status" value="1"/>
</dbReference>
<dbReference type="Proteomes" id="UP000177810">
    <property type="component" value="Unassembled WGS sequence"/>
</dbReference>
<dbReference type="Pfam" id="PF13439">
    <property type="entry name" value="Glyco_transf_4"/>
    <property type="match status" value="1"/>
</dbReference>
<accession>A0A1G2F4Z4</accession>
<dbReference type="Gene3D" id="3.40.50.2000">
    <property type="entry name" value="Glycogen Phosphorylase B"/>
    <property type="match status" value="2"/>
</dbReference>
<protein>
    <recommendedName>
        <fullName evidence="5">Glycosyl transferase family 1 domain-containing protein</fullName>
    </recommendedName>
</protein>
<sequence length="565" mass="64799">MNIKKKILFLVTQSEFGGAQRFIYTLIEGMRRYTQIEPRAKLGDTQINADKGDFLYSDVTYKIRGACFKIWKEFRGAFKEKVIERALAKELQNQGLTVDTQKQISVLYDNEKIGKYVPDMVVDDRVLVELKSKTFLTKEDEKQFWLYLKGSNYRLGLLINFGKKLEIKRKIYDTAREQSASISVLPKAQNQRVSANYEVVVAAGPEGDNENGLLSALEKTGINVIRLKYMRRTINPFFDTLGFFEIKRILKKQKPDIVFLCSTKAGAIGSLAAYLYRRFTHQRKSAYSSEARQNQRVSARPKVIYRIGGWTFNDPWPNWKKKLYILIEKYTAKFKDYIVNNASSDKKQAIELGIKPKKELTLIHNGIDVSRLEKEFLIREKARKELNLNQSDFVVGAIANFYPPKGLKYLIEAASLLSGKDIKFIIIGDGEERTLLEKVIEEKNLKNNFILKGVIPEAYRYLKAFDIFVLPSVKEGFPWTILEAMSAEVPVIATKVGAVPEVIRNNKNGILIEPENPQQISGAIEMLIDDKGLKEILAKEGKKIVTEEFNLKTMVKKYEDLFFIN</sequence>
<dbReference type="GO" id="GO:0016757">
    <property type="term" value="F:glycosyltransferase activity"/>
    <property type="evidence" value="ECO:0007669"/>
    <property type="project" value="InterPro"/>
</dbReference>
<reference evidence="3 4" key="1">
    <citation type="journal article" date="2016" name="Nat. Commun.">
        <title>Thousands of microbial genomes shed light on interconnected biogeochemical processes in an aquifer system.</title>
        <authorList>
            <person name="Anantharaman K."/>
            <person name="Brown C.T."/>
            <person name="Hug L.A."/>
            <person name="Sharon I."/>
            <person name="Castelle C.J."/>
            <person name="Probst A.J."/>
            <person name="Thomas B.C."/>
            <person name="Singh A."/>
            <person name="Wilkins M.J."/>
            <person name="Karaoz U."/>
            <person name="Brodie E.L."/>
            <person name="Williams K.H."/>
            <person name="Hubbard S.S."/>
            <person name="Banfield J.F."/>
        </authorList>
    </citation>
    <scope>NUCLEOTIDE SEQUENCE [LARGE SCALE GENOMIC DNA]</scope>
</reference>
<feature type="domain" description="Glycosyl transferase family 1" evidence="1">
    <location>
        <begin position="379"/>
        <end position="543"/>
    </location>
</feature>
<dbReference type="Pfam" id="PF00534">
    <property type="entry name" value="Glycos_transf_1"/>
    <property type="match status" value="1"/>
</dbReference>
<dbReference type="Pfam" id="PF13366">
    <property type="entry name" value="PDDEXK_3"/>
    <property type="match status" value="1"/>
</dbReference>
<evidence type="ECO:0008006" key="5">
    <source>
        <dbReference type="Google" id="ProtNLM"/>
    </source>
</evidence>
<evidence type="ECO:0000259" key="2">
    <source>
        <dbReference type="Pfam" id="PF13439"/>
    </source>
</evidence>
<dbReference type="InterPro" id="IPR001296">
    <property type="entry name" value="Glyco_trans_1"/>
</dbReference>
<dbReference type="NCBIfam" id="TIGR04256">
    <property type="entry name" value="GxxExxY"/>
    <property type="match status" value="1"/>
</dbReference>
<name>A0A1G2F4Z4_9BACT</name>
<dbReference type="PANTHER" id="PTHR12526:SF630">
    <property type="entry name" value="GLYCOSYLTRANSFERASE"/>
    <property type="match status" value="1"/>
</dbReference>
<evidence type="ECO:0000313" key="3">
    <source>
        <dbReference type="EMBL" id="OGZ33146.1"/>
    </source>
</evidence>
<dbReference type="STRING" id="1801990.A2V69_01875"/>
<comment type="caution">
    <text evidence="3">The sequence shown here is derived from an EMBL/GenBank/DDBJ whole genome shotgun (WGS) entry which is preliminary data.</text>
</comment>
<dbReference type="EMBL" id="MHMT01000004">
    <property type="protein sequence ID" value="OGZ33146.1"/>
    <property type="molecule type" value="Genomic_DNA"/>
</dbReference>
<feature type="domain" description="Glycosyltransferase subfamily 4-like N-terminal" evidence="2">
    <location>
        <begin position="196"/>
        <end position="371"/>
    </location>
</feature>
<proteinExistence type="predicted"/>
<dbReference type="InterPro" id="IPR026350">
    <property type="entry name" value="GxxExxY"/>
</dbReference>
<evidence type="ECO:0000313" key="4">
    <source>
        <dbReference type="Proteomes" id="UP000177810"/>
    </source>
</evidence>
<dbReference type="AlphaFoldDB" id="A0A1G2F4Z4"/>
<organism evidence="3 4">
    <name type="scientific">Candidatus Portnoybacteria bacterium RBG_13_40_8</name>
    <dbReference type="NCBI Taxonomy" id="1801990"/>
    <lineage>
        <taxon>Bacteria</taxon>
        <taxon>Candidatus Portnoyibacteriota</taxon>
    </lineage>
</organism>
<dbReference type="InterPro" id="IPR028098">
    <property type="entry name" value="Glyco_trans_4-like_N"/>
</dbReference>
<gene>
    <name evidence="3" type="ORF">A2V69_01875</name>
</gene>
<evidence type="ECO:0000259" key="1">
    <source>
        <dbReference type="Pfam" id="PF00534"/>
    </source>
</evidence>
<dbReference type="PANTHER" id="PTHR12526">
    <property type="entry name" value="GLYCOSYLTRANSFERASE"/>
    <property type="match status" value="1"/>
</dbReference>